<evidence type="ECO:0000256" key="1">
    <source>
        <dbReference type="SAM" id="SignalP"/>
    </source>
</evidence>
<dbReference type="Proteomes" id="UP000192739">
    <property type="component" value="Unassembled WGS sequence"/>
</dbReference>
<protein>
    <recommendedName>
        <fullName evidence="4">Secreted protein</fullName>
    </recommendedName>
</protein>
<feature type="signal peptide" evidence="1">
    <location>
        <begin position="1"/>
        <end position="22"/>
    </location>
</feature>
<keyword evidence="3" id="KW-1185">Reference proteome</keyword>
<dbReference type="EMBL" id="MVHT01000048">
    <property type="protein sequence ID" value="ORB01502.1"/>
    <property type="molecule type" value="Genomic_DNA"/>
</dbReference>
<keyword evidence="1" id="KW-0732">Signal</keyword>
<reference evidence="2 3" key="1">
    <citation type="submission" date="2017-02" db="EMBL/GenBank/DDBJ databases">
        <title>The new phylogeny of genus Mycobacterium.</title>
        <authorList>
            <person name="Tortoli E."/>
            <person name="Trovato A."/>
            <person name="Cirillo D.M."/>
        </authorList>
    </citation>
    <scope>NUCLEOTIDE SEQUENCE [LARGE SCALE GENOMIC DNA]</scope>
    <source>
        <strain evidence="2 3">DSM 44049</strain>
    </source>
</reference>
<dbReference type="RefSeq" id="WP_069421311.1">
    <property type="nucleotide sequence ID" value="NZ_CBCRZH010000049.1"/>
</dbReference>
<gene>
    <name evidence="2" type="ORF">BST27_17475</name>
</gene>
<feature type="chain" id="PRO_5043144242" description="Secreted protein" evidence="1">
    <location>
        <begin position="23"/>
        <end position="192"/>
    </location>
</feature>
<name>A0A1E3S9V0_MYCIE</name>
<accession>A0A1E3S9V0</accession>
<comment type="caution">
    <text evidence="2">The sequence shown here is derived from an EMBL/GenBank/DDBJ whole genome shotgun (WGS) entry which is preliminary data.</text>
</comment>
<evidence type="ECO:0000313" key="2">
    <source>
        <dbReference type="EMBL" id="ORB01502.1"/>
    </source>
</evidence>
<dbReference type="OrthoDB" id="4636369at2"/>
<evidence type="ECO:0008006" key="4">
    <source>
        <dbReference type="Google" id="ProtNLM"/>
    </source>
</evidence>
<evidence type="ECO:0000313" key="3">
    <source>
        <dbReference type="Proteomes" id="UP000192739"/>
    </source>
</evidence>
<dbReference type="AlphaFoldDB" id="A0A1E3S9V0"/>
<organism evidence="2 3">
    <name type="scientific">Mycobacterium intermedium</name>
    <dbReference type="NCBI Taxonomy" id="28445"/>
    <lineage>
        <taxon>Bacteria</taxon>
        <taxon>Bacillati</taxon>
        <taxon>Actinomycetota</taxon>
        <taxon>Actinomycetes</taxon>
        <taxon>Mycobacteriales</taxon>
        <taxon>Mycobacteriaceae</taxon>
        <taxon>Mycobacterium</taxon>
        <taxon>Mycobacterium simiae complex</taxon>
    </lineage>
</organism>
<sequence>MKVRRGLAAVAGVSSAVAVGMAANSGTPAYAIAPPADGVYVFNGPGVPATWTIGVICDQVNGSRYYKDYDNPEIMADFCFVNVVSQTAHAPVTNQDKVQNYTGRARLTGLQWTFQVRKDQGVTCPNGGTAQSVETYAFDNETLTGTHTILHDAVCGLQPDMKKEPFSLQLVAPPPVPVERYPLRCNEIAICF</sequence>
<proteinExistence type="predicted"/>